<keyword evidence="2 3" id="KW-0067">ATP-binding</keyword>
<comment type="catalytic activity">
    <reaction evidence="3">
        <text>ATP + H2O = ADP + phosphate + H(+)</text>
        <dbReference type="Rhea" id="RHEA:13065"/>
        <dbReference type="ChEBI" id="CHEBI:15377"/>
        <dbReference type="ChEBI" id="CHEBI:15378"/>
        <dbReference type="ChEBI" id="CHEBI:30616"/>
        <dbReference type="ChEBI" id="CHEBI:43474"/>
        <dbReference type="ChEBI" id="CHEBI:456216"/>
        <dbReference type="EC" id="5.6.2.3"/>
    </reaction>
</comment>
<dbReference type="GO" id="GO:0016887">
    <property type="term" value="F:ATP hydrolysis activity"/>
    <property type="evidence" value="ECO:0007669"/>
    <property type="project" value="RHEA"/>
</dbReference>
<dbReference type="GO" id="GO:0005524">
    <property type="term" value="F:ATP binding"/>
    <property type="evidence" value="ECO:0007669"/>
    <property type="project" value="UniProtKB-UniRule"/>
</dbReference>
<evidence type="ECO:0000259" key="4">
    <source>
        <dbReference type="SMART" id="SM00278"/>
    </source>
</evidence>
<protein>
    <recommendedName>
        <fullName evidence="3">ATP-dependent RecD2 DNA helicase</fullName>
        <ecNumber evidence="3">5.6.2.3</ecNumber>
    </recommendedName>
    <alternativeName>
        <fullName evidence="3">DNA 5'-3' helicase subunit RecD2</fullName>
    </alternativeName>
</protein>
<comment type="function">
    <text evidence="3">DNA-dependent ATPase and ATP-dependent 5'-3' DNA helicase. Has no activity on blunt DNA or DNA with 3'-overhangs, requires at least 10 bases of 5'-ssDNA for helicase activity.</text>
</comment>
<dbReference type="PANTHER" id="PTHR43788:SF6">
    <property type="entry name" value="DNA HELICASE B"/>
    <property type="match status" value="1"/>
</dbReference>
<dbReference type="Gene3D" id="1.10.150.20">
    <property type="entry name" value="5' to 3' exonuclease, C-terminal subdomain"/>
    <property type="match status" value="1"/>
</dbReference>
<dbReference type="InterPro" id="IPR027417">
    <property type="entry name" value="P-loop_NTPase"/>
</dbReference>
<dbReference type="SUPFAM" id="SSF52540">
    <property type="entry name" value="P-loop containing nucleoside triphosphate hydrolases"/>
    <property type="match status" value="2"/>
</dbReference>
<gene>
    <name evidence="3 6" type="primary">recD2</name>
    <name evidence="6" type="ORF">MAMMFC1_02369</name>
</gene>
<dbReference type="GO" id="GO:0006281">
    <property type="term" value="P:DNA repair"/>
    <property type="evidence" value="ECO:0007669"/>
    <property type="project" value="InterPro"/>
</dbReference>
<organism evidence="6 7">
    <name type="scientific">Methylomusa anaerophila</name>
    <dbReference type="NCBI Taxonomy" id="1930071"/>
    <lineage>
        <taxon>Bacteria</taxon>
        <taxon>Bacillati</taxon>
        <taxon>Bacillota</taxon>
        <taxon>Negativicutes</taxon>
        <taxon>Selenomonadales</taxon>
        <taxon>Sporomusaceae</taxon>
        <taxon>Methylomusa</taxon>
    </lineage>
</organism>
<feature type="binding site" evidence="3">
    <location>
        <begin position="364"/>
        <end position="368"/>
    </location>
    <ligand>
        <name>ATP</name>
        <dbReference type="ChEBI" id="CHEBI:30616"/>
    </ligand>
</feature>
<accession>A0A348AKT7</accession>
<dbReference type="InterPro" id="IPR029493">
    <property type="entry name" value="RecD2-like_HHH"/>
</dbReference>
<dbReference type="PANTHER" id="PTHR43788">
    <property type="entry name" value="DNA2/NAM7 HELICASE FAMILY MEMBER"/>
    <property type="match status" value="1"/>
</dbReference>
<dbReference type="Pfam" id="PF23139">
    <property type="entry name" value="OB_YrrC"/>
    <property type="match status" value="1"/>
</dbReference>
<keyword evidence="3 6" id="KW-0347">Helicase</keyword>
<dbReference type="AlphaFoldDB" id="A0A348AKT7"/>
<dbReference type="SMART" id="SM00382">
    <property type="entry name" value="AAA"/>
    <property type="match status" value="1"/>
</dbReference>
<keyword evidence="3 6" id="KW-0378">Hydrolase</keyword>
<dbReference type="Pfam" id="PF14490">
    <property type="entry name" value="HHH_RecD2"/>
    <property type="match status" value="1"/>
</dbReference>
<feature type="domain" description="Helix-hairpin-helix DNA-binding motif class 1" evidence="4">
    <location>
        <begin position="102"/>
        <end position="123"/>
    </location>
</feature>
<evidence type="ECO:0000313" key="7">
    <source>
        <dbReference type="Proteomes" id="UP000276437"/>
    </source>
</evidence>
<keyword evidence="3" id="KW-0413">Isomerase</keyword>
<dbReference type="Pfam" id="PF18335">
    <property type="entry name" value="SH3_13"/>
    <property type="match status" value="1"/>
</dbReference>
<dbReference type="Pfam" id="PF13538">
    <property type="entry name" value="UvrD_C_2"/>
    <property type="match status" value="1"/>
</dbReference>
<keyword evidence="3" id="KW-0238">DNA-binding</keyword>
<dbReference type="GO" id="GO:0043139">
    <property type="term" value="F:5'-3' DNA helicase activity"/>
    <property type="evidence" value="ECO:0007669"/>
    <property type="project" value="UniProtKB-UniRule"/>
</dbReference>
<keyword evidence="7" id="KW-1185">Reference proteome</keyword>
<dbReference type="InterPro" id="IPR003593">
    <property type="entry name" value="AAA+_ATPase"/>
</dbReference>
<sequence>MGTEEKPAAEQTNMFDAVDKSLEGIVDSITFQSGDGSFTVFRLRPGGQERGTVAVVGKFPAPLMGEQVILAGQWVEHLRFGRQFKADTYRRIAPTSEKGIERFLASGAVKGVGAAMAARLVKHFGAKTLEVIEFFPQRLVEIEGIGSKKADMIHKSYTDQAELREVMLFLEMNGVSGAYAAKIYACYDADAIAVLQSDPYRMAEEVSGIGFRIADQIAGALGFSRDHPSRLAAGVQYALLQIAQAGHCCVPEEMLTQETAKLLGLDSAEVAAVVGTLIKQGKLRTEDFHGMLLVYPTYLYRAERYVAQRLLELKKKVAAINDKDFAALVAAWEADSSLRLAGAQRNALVAALEHGILVLTGGPGTGKTTTVRGILKLLQDQGLKIVLGAPTGRAAKRLSETTGREAMTIHRLLEAGGGGEEDPLFARNEDNPLDAAAVIIDETSMMDITLMSHFLRALPDGCRVILVGDVDQLPAVGPGSVLKDIIRSGVISVVKLTEVFRQTGESMIVLNAHRINRGYIPDCKSSLDFQFREIDEGAAVADAIVELCRSELAKEGFDVQREVQVLSPMHKQVCGVENLNKLLQAALNPHTENKAAIIGVNQLFREGDKVMQTRNNYIKRVFNGDIGFILAIEEGKVIVRYPDDDVVYDRGEHDELTLAYAMSVHKSQGSEYPVVIMPLTPGHHIMLQRNLLYTAITRARERVILLGTRAALQTAVGNDRTRRRYSLLAERIRGEGLC</sequence>
<evidence type="ECO:0000256" key="1">
    <source>
        <dbReference type="ARBA" id="ARBA00022741"/>
    </source>
</evidence>
<dbReference type="SUPFAM" id="SSF47781">
    <property type="entry name" value="RuvA domain 2-like"/>
    <property type="match status" value="1"/>
</dbReference>
<dbReference type="InterPro" id="IPR027785">
    <property type="entry name" value="UvrD-like_helicase_C"/>
</dbReference>
<dbReference type="Pfam" id="PF14520">
    <property type="entry name" value="HHH_5"/>
    <property type="match status" value="1"/>
</dbReference>
<dbReference type="GO" id="GO:0006310">
    <property type="term" value="P:DNA recombination"/>
    <property type="evidence" value="ECO:0007669"/>
    <property type="project" value="InterPro"/>
</dbReference>
<dbReference type="EC" id="5.6.2.3" evidence="3"/>
<dbReference type="Gene3D" id="3.40.50.300">
    <property type="entry name" value="P-loop containing nucleotide triphosphate hydrolases"/>
    <property type="match status" value="2"/>
</dbReference>
<dbReference type="InterPro" id="IPR010994">
    <property type="entry name" value="RuvA_2-like"/>
</dbReference>
<dbReference type="Pfam" id="PF13245">
    <property type="entry name" value="AAA_19"/>
    <property type="match status" value="1"/>
</dbReference>
<dbReference type="HAMAP" id="MF_01488">
    <property type="entry name" value="RecD2"/>
    <property type="match status" value="1"/>
</dbReference>
<dbReference type="GO" id="GO:0003677">
    <property type="term" value="F:DNA binding"/>
    <property type="evidence" value="ECO:0007669"/>
    <property type="project" value="UniProtKB-UniRule"/>
</dbReference>
<comment type="similarity">
    <text evidence="3">Belongs to the RecD family. RecD2 subfamily.</text>
</comment>
<evidence type="ECO:0000259" key="5">
    <source>
        <dbReference type="SMART" id="SM00382"/>
    </source>
</evidence>
<dbReference type="InterPro" id="IPR041451">
    <property type="entry name" value="RecD2_SH13"/>
</dbReference>
<dbReference type="InterPro" id="IPR003583">
    <property type="entry name" value="Hlx-hairpin-Hlx_DNA-bd_motif"/>
</dbReference>
<name>A0A348AKT7_9FIRM</name>
<dbReference type="CDD" id="cd18809">
    <property type="entry name" value="SF1_C_RecD"/>
    <property type="match status" value="1"/>
</dbReference>
<dbReference type="InterPro" id="IPR055446">
    <property type="entry name" value="RecD2_N_OB"/>
</dbReference>
<feature type="domain" description="Helix-hairpin-helix DNA-binding motif class 1" evidence="4">
    <location>
        <begin position="137"/>
        <end position="156"/>
    </location>
</feature>
<evidence type="ECO:0000313" key="6">
    <source>
        <dbReference type="EMBL" id="BBB91685.1"/>
    </source>
</evidence>
<dbReference type="SMART" id="SM00278">
    <property type="entry name" value="HhH1"/>
    <property type="match status" value="3"/>
</dbReference>
<dbReference type="KEGG" id="mana:MAMMFC1_02369"/>
<reference evidence="6 7" key="1">
    <citation type="journal article" date="2018" name="Int. J. Syst. Evol. Microbiol.">
        <title>Methylomusa anaerophila gen. nov., sp. nov., an anaerobic methanol-utilizing bacterium isolated from a microbial fuel cell.</title>
        <authorList>
            <person name="Amano N."/>
            <person name="Yamamuro A."/>
            <person name="Miyahara M."/>
            <person name="Kouzuma A."/>
            <person name="Abe T."/>
            <person name="Watanabe K."/>
        </authorList>
    </citation>
    <scope>NUCLEOTIDE SEQUENCE [LARGE SCALE GENOMIC DNA]</scope>
    <source>
        <strain evidence="6 7">MMFC1</strain>
    </source>
</reference>
<evidence type="ECO:0000256" key="3">
    <source>
        <dbReference type="HAMAP-Rule" id="MF_01488"/>
    </source>
</evidence>
<dbReference type="InterPro" id="IPR006345">
    <property type="entry name" value="RecD2"/>
</dbReference>
<dbReference type="InterPro" id="IPR050534">
    <property type="entry name" value="Coronavir_polyprotein_1ab"/>
</dbReference>
<dbReference type="Gene3D" id="2.30.30.940">
    <property type="match status" value="1"/>
</dbReference>
<keyword evidence="1 3" id="KW-0547">Nucleotide-binding</keyword>
<dbReference type="CDD" id="cd17933">
    <property type="entry name" value="DEXSc_RecD-like"/>
    <property type="match status" value="1"/>
</dbReference>
<dbReference type="GO" id="GO:0009338">
    <property type="term" value="C:exodeoxyribonuclease V complex"/>
    <property type="evidence" value="ECO:0007669"/>
    <property type="project" value="TreeGrafter"/>
</dbReference>
<feature type="domain" description="Helix-hairpin-helix DNA-binding motif class 1" evidence="4">
    <location>
        <begin position="201"/>
        <end position="220"/>
    </location>
</feature>
<proteinExistence type="inferred from homology"/>
<dbReference type="EMBL" id="AP018449">
    <property type="protein sequence ID" value="BBB91685.1"/>
    <property type="molecule type" value="Genomic_DNA"/>
</dbReference>
<dbReference type="GO" id="GO:0017116">
    <property type="term" value="F:single-stranded DNA helicase activity"/>
    <property type="evidence" value="ECO:0007669"/>
    <property type="project" value="TreeGrafter"/>
</dbReference>
<evidence type="ECO:0000256" key="2">
    <source>
        <dbReference type="ARBA" id="ARBA00022840"/>
    </source>
</evidence>
<dbReference type="Proteomes" id="UP000276437">
    <property type="component" value="Chromosome"/>
</dbReference>
<dbReference type="NCBIfam" id="TIGR01448">
    <property type="entry name" value="recD_rel"/>
    <property type="match status" value="1"/>
</dbReference>
<feature type="domain" description="AAA+ ATPase" evidence="5">
    <location>
        <begin position="353"/>
        <end position="497"/>
    </location>
</feature>
<dbReference type="Gene3D" id="1.10.10.2220">
    <property type="match status" value="1"/>
</dbReference>